<dbReference type="PROSITE" id="PS50883">
    <property type="entry name" value="EAL"/>
    <property type="match status" value="1"/>
</dbReference>
<evidence type="ECO:0000313" key="3">
    <source>
        <dbReference type="Proteomes" id="UP000074108"/>
    </source>
</evidence>
<comment type="caution">
    <text evidence="2">The sequence shown here is derived from an EMBL/GenBank/DDBJ whole genome shotgun (WGS) entry which is preliminary data.</text>
</comment>
<dbReference type="SUPFAM" id="SSF141868">
    <property type="entry name" value="EAL domain-like"/>
    <property type="match status" value="1"/>
</dbReference>
<dbReference type="Gene3D" id="3.20.20.450">
    <property type="entry name" value="EAL domain"/>
    <property type="match status" value="1"/>
</dbReference>
<gene>
    <name evidence="2" type="ORF">Q75_03530</name>
</gene>
<proteinExistence type="predicted"/>
<dbReference type="CDD" id="cd01948">
    <property type="entry name" value="EAL"/>
    <property type="match status" value="1"/>
</dbReference>
<keyword evidence="3" id="KW-1185">Reference proteome</keyword>
<dbReference type="GO" id="GO:0071111">
    <property type="term" value="F:cyclic-guanylate-specific phosphodiesterase activity"/>
    <property type="evidence" value="ECO:0007669"/>
    <property type="project" value="InterPro"/>
</dbReference>
<dbReference type="Pfam" id="PF00563">
    <property type="entry name" value="EAL"/>
    <property type="match status" value="1"/>
</dbReference>
<dbReference type="EMBL" id="LDYG01000019">
    <property type="protein sequence ID" value="KUP07845.1"/>
    <property type="molecule type" value="Genomic_DNA"/>
</dbReference>
<dbReference type="OrthoDB" id="581425at2"/>
<evidence type="ECO:0000313" key="2">
    <source>
        <dbReference type="EMBL" id="KUP07845.1"/>
    </source>
</evidence>
<dbReference type="STRING" id="1150625.Q75_03530"/>
<accession>A0A147KAT6</accession>
<sequence>MEKFVHSNIPPFTNIFQPIYNLKEMEIVGYESLMRTTMYKDIKELFQLAHEQEFIYELDTASIKNSLAQFKHTYWEDHVFLSVNIFPSTLGDAQFISFLTQLITELDFEPSRLVLEMNVLVDLTTLEQLKEQISLLQSFGIKIAIDELGKSTSSVVSLIELSPDMVKLDHYFSKDLASITKKQTFLISLLIWLEDKEIILEGLEAQEDVDKARALGIHYAQGYQLGHPEEHLNK</sequence>
<dbReference type="InterPro" id="IPR001633">
    <property type="entry name" value="EAL_dom"/>
</dbReference>
<name>A0A147KAT6_9BACI</name>
<organism evidence="2 3">
    <name type="scientific">Bacillus coahuilensis p1.1.43</name>
    <dbReference type="NCBI Taxonomy" id="1150625"/>
    <lineage>
        <taxon>Bacteria</taxon>
        <taxon>Bacillati</taxon>
        <taxon>Bacillota</taxon>
        <taxon>Bacilli</taxon>
        <taxon>Bacillales</taxon>
        <taxon>Bacillaceae</taxon>
        <taxon>Bacillus</taxon>
    </lineage>
</organism>
<dbReference type="PANTHER" id="PTHR33121">
    <property type="entry name" value="CYCLIC DI-GMP PHOSPHODIESTERASE PDEF"/>
    <property type="match status" value="1"/>
</dbReference>
<dbReference type="InterPro" id="IPR035919">
    <property type="entry name" value="EAL_sf"/>
</dbReference>
<dbReference type="Proteomes" id="UP000074108">
    <property type="component" value="Unassembled WGS sequence"/>
</dbReference>
<feature type="domain" description="EAL" evidence="1">
    <location>
        <begin position="1"/>
        <end position="234"/>
    </location>
</feature>
<reference evidence="2 3" key="1">
    <citation type="journal article" date="2016" name="Front. Microbiol.">
        <title>Microevolution Analysis of Bacillus coahuilensis Unveils Differences in Phosphorus Acquisition Strategies and Their Regulation.</title>
        <authorList>
            <person name="Gomez-Lunar Z."/>
            <person name="Hernandez-Gonzalez I."/>
            <person name="Rodriguez-Torres M.D."/>
            <person name="Souza V."/>
            <person name="Olmedo-Alvarez G."/>
        </authorList>
    </citation>
    <scope>NUCLEOTIDE SEQUENCE [LARGE SCALE GENOMIC DNA]</scope>
    <source>
        <strain evidence="3">p1.1.43</strain>
    </source>
</reference>
<dbReference type="PANTHER" id="PTHR33121:SF76">
    <property type="entry name" value="SIGNALING PROTEIN"/>
    <property type="match status" value="1"/>
</dbReference>
<dbReference type="AlphaFoldDB" id="A0A147KAT6"/>
<protein>
    <recommendedName>
        <fullName evidence="1">EAL domain-containing protein</fullName>
    </recommendedName>
</protein>
<dbReference type="RefSeq" id="WP_059350395.1">
    <property type="nucleotide sequence ID" value="NZ_LDYG01000019.1"/>
</dbReference>
<dbReference type="PATRIC" id="fig|1150625.3.peg.739"/>
<dbReference type="InterPro" id="IPR050706">
    <property type="entry name" value="Cyclic-di-GMP_PDE-like"/>
</dbReference>
<dbReference type="SMART" id="SM00052">
    <property type="entry name" value="EAL"/>
    <property type="match status" value="1"/>
</dbReference>
<evidence type="ECO:0000259" key="1">
    <source>
        <dbReference type="PROSITE" id="PS50883"/>
    </source>
</evidence>